<proteinExistence type="predicted"/>
<sequence>MTLCHSLRRMTRIVKLFLTPSTPFVNLNCLFSPNVNRGKALGLSAHCGINLTDDLDKYLGIPILHRRVAHSTYNYLMENICKKLAGWKSNFLSMAGRVTFIKSVTNTIQNIP</sequence>
<reference evidence="2" key="1">
    <citation type="submission" date="2019-07" db="EMBL/GenBank/DDBJ databases">
        <title>De Novo Assembly of kiwifruit Actinidia rufa.</title>
        <authorList>
            <person name="Sugita-Konishi S."/>
            <person name="Sato K."/>
            <person name="Mori E."/>
            <person name="Abe Y."/>
            <person name="Kisaki G."/>
            <person name="Hamano K."/>
            <person name="Suezawa K."/>
            <person name="Otani M."/>
            <person name="Fukuda T."/>
            <person name="Manabe T."/>
            <person name="Gomi K."/>
            <person name="Tabuchi M."/>
            <person name="Akimitsu K."/>
            <person name="Kataoka I."/>
        </authorList>
    </citation>
    <scope>NUCLEOTIDE SEQUENCE [LARGE SCALE GENOMIC DNA]</scope>
    <source>
        <strain evidence="2">cv. Fuchu</strain>
    </source>
</reference>
<dbReference type="AlphaFoldDB" id="A0A7J0D7T9"/>
<accession>A0A7J0D7T9</accession>
<comment type="caution">
    <text evidence="1">The sequence shown here is derived from an EMBL/GenBank/DDBJ whole genome shotgun (WGS) entry which is preliminary data.</text>
</comment>
<evidence type="ECO:0000313" key="2">
    <source>
        <dbReference type="Proteomes" id="UP000585474"/>
    </source>
</evidence>
<name>A0A7J0D7T9_9ERIC</name>
<evidence type="ECO:0000313" key="1">
    <source>
        <dbReference type="EMBL" id="GFS29182.1"/>
    </source>
</evidence>
<dbReference type="PANTHER" id="PTHR33116:SF70">
    <property type="entry name" value="NON-LTR RETROELEMENT REVERSE TRANSCRIPTASE-LIKE PROTEIN"/>
    <property type="match status" value="1"/>
</dbReference>
<keyword evidence="2" id="KW-1185">Reference proteome</keyword>
<organism evidence="1 2">
    <name type="scientific">Actinidia rufa</name>
    <dbReference type="NCBI Taxonomy" id="165716"/>
    <lineage>
        <taxon>Eukaryota</taxon>
        <taxon>Viridiplantae</taxon>
        <taxon>Streptophyta</taxon>
        <taxon>Embryophyta</taxon>
        <taxon>Tracheophyta</taxon>
        <taxon>Spermatophyta</taxon>
        <taxon>Magnoliopsida</taxon>
        <taxon>eudicotyledons</taxon>
        <taxon>Gunneridae</taxon>
        <taxon>Pentapetalae</taxon>
        <taxon>asterids</taxon>
        <taxon>Ericales</taxon>
        <taxon>Actinidiaceae</taxon>
        <taxon>Actinidia</taxon>
    </lineage>
</organism>
<dbReference type="Proteomes" id="UP000585474">
    <property type="component" value="Unassembled WGS sequence"/>
</dbReference>
<dbReference type="PANTHER" id="PTHR33116">
    <property type="entry name" value="REVERSE TRANSCRIPTASE ZINC-BINDING DOMAIN-CONTAINING PROTEIN-RELATED-RELATED"/>
    <property type="match status" value="1"/>
</dbReference>
<dbReference type="EMBL" id="BJWL01000073">
    <property type="protein sequence ID" value="GFS29182.1"/>
    <property type="molecule type" value="Genomic_DNA"/>
</dbReference>
<protein>
    <submittedName>
        <fullName evidence="1">Uncharacterized protein</fullName>
    </submittedName>
</protein>
<dbReference type="OrthoDB" id="1434716at2759"/>
<gene>
    <name evidence="1" type="ORF">Acr_00g0005700</name>
</gene>